<dbReference type="SUPFAM" id="SSF55073">
    <property type="entry name" value="Nucleotide cyclase"/>
    <property type="match status" value="1"/>
</dbReference>
<dbReference type="Gene3D" id="3.30.70.270">
    <property type="match status" value="1"/>
</dbReference>
<feature type="domain" description="PAC" evidence="2">
    <location>
        <begin position="81"/>
        <end position="133"/>
    </location>
</feature>
<dbReference type="SMART" id="SM00267">
    <property type="entry name" value="GGDEF"/>
    <property type="match status" value="1"/>
</dbReference>
<dbReference type="Pfam" id="PF00990">
    <property type="entry name" value="GGDEF"/>
    <property type="match status" value="1"/>
</dbReference>
<dbReference type="Pfam" id="PF13426">
    <property type="entry name" value="PAS_9"/>
    <property type="match status" value="1"/>
</dbReference>
<dbReference type="EMBL" id="SMKS01000068">
    <property type="protein sequence ID" value="TDD01011.1"/>
    <property type="molecule type" value="Genomic_DNA"/>
</dbReference>
<gene>
    <name evidence="4" type="ORF">E1181_26185</name>
</gene>
<evidence type="ECO:0000313" key="5">
    <source>
        <dbReference type="Proteomes" id="UP000295674"/>
    </source>
</evidence>
<dbReference type="RefSeq" id="WP_132678765.1">
    <property type="nucleotide sequence ID" value="NZ_SMKS01000068.1"/>
</dbReference>
<dbReference type="InterPro" id="IPR013655">
    <property type="entry name" value="PAS_fold_3"/>
</dbReference>
<evidence type="ECO:0000259" key="1">
    <source>
        <dbReference type="PROSITE" id="PS50112"/>
    </source>
</evidence>
<reference evidence="4 5" key="1">
    <citation type="submission" date="2019-03" db="EMBL/GenBank/DDBJ databases">
        <title>Draft genome sequences of novel Actinobacteria.</title>
        <authorList>
            <person name="Sahin N."/>
            <person name="Ay H."/>
            <person name="Saygin H."/>
        </authorList>
    </citation>
    <scope>NUCLEOTIDE SEQUENCE [LARGE SCALE GENOMIC DNA]</scope>
    <source>
        <strain evidence="4 5">16K309</strain>
    </source>
</reference>
<keyword evidence="5" id="KW-1185">Reference proteome</keyword>
<dbReference type="InterPro" id="IPR000700">
    <property type="entry name" value="PAS-assoc_C"/>
</dbReference>
<feature type="domain" description="GGDEF" evidence="3">
    <location>
        <begin position="283"/>
        <end position="408"/>
    </location>
</feature>
<dbReference type="AlphaFoldDB" id="A0A4R4V8H7"/>
<dbReference type="InterPro" id="IPR001610">
    <property type="entry name" value="PAC"/>
</dbReference>
<proteinExistence type="predicted"/>
<dbReference type="InterPro" id="IPR052155">
    <property type="entry name" value="Biofilm_reg_signaling"/>
</dbReference>
<protein>
    <submittedName>
        <fullName evidence="4">Sensor domain-containing diguanylate cyclase</fullName>
    </submittedName>
</protein>
<feature type="domain" description="PAC" evidence="2">
    <location>
        <begin position="199"/>
        <end position="251"/>
    </location>
</feature>
<name>A0A4R4V8H7_9PSEU</name>
<dbReference type="Gene3D" id="3.30.450.20">
    <property type="entry name" value="PAS domain"/>
    <property type="match status" value="2"/>
</dbReference>
<feature type="domain" description="PAS" evidence="1">
    <location>
        <begin position="17"/>
        <end position="63"/>
    </location>
</feature>
<dbReference type="SUPFAM" id="SSF55785">
    <property type="entry name" value="PYP-like sensor domain (PAS domain)"/>
    <property type="match status" value="2"/>
</dbReference>
<sequence length="408" mass="44855">MPLSGDQDRIPWRVVCDQAASAMTVLDLEGRFLYVNRALCRLLGYERDEIVEHHRHHYIHPDDAVGLDMIGDVLAEPSGEVSHEFRCVRADGRVIWLLLSASVIRDDEDRPLCIVTHAQDITDRHESNDRWQRTFANAPIGMALLDANGVWTEVNAALCELLGYSHDELVDLDPTDLTYPDEEASAAFADVFEGRIDRVSVETRYRHKAGYPIWLFIRVSAVPGPEGAPVCVVGQYEEIGDRRMSDEHLAHLALHDPLTGLANRALLADRLDHALAELPRDGGVLAVMLVDLDKLKETNDLHGHAVGDQLLISAGDALLHAARTGDTVARVGGDEFVVVSRVPDLAAAEALRDRVENCLKTDVVVSGCRVSLQASVGLATTTLPTLSHVELLDAADRAMYVRKGRSRG</sequence>
<dbReference type="CDD" id="cd00130">
    <property type="entry name" value="PAS"/>
    <property type="match status" value="2"/>
</dbReference>
<dbReference type="Pfam" id="PF08447">
    <property type="entry name" value="PAS_3"/>
    <property type="match status" value="1"/>
</dbReference>
<evidence type="ECO:0000259" key="3">
    <source>
        <dbReference type="PROSITE" id="PS50887"/>
    </source>
</evidence>
<dbReference type="SMART" id="SM00091">
    <property type="entry name" value="PAS"/>
    <property type="match status" value="2"/>
</dbReference>
<dbReference type="PROSITE" id="PS50112">
    <property type="entry name" value="PAS"/>
    <property type="match status" value="2"/>
</dbReference>
<dbReference type="SMART" id="SM00086">
    <property type="entry name" value="PAC"/>
    <property type="match status" value="2"/>
</dbReference>
<dbReference type="NCBIfam" id="TIGR00254">
    <property type="entry name" value="GGDEF"/>
    <property type="match status" value="1"/>
</dbReference>
<dbReference type="InterPro" id="IPR000160">
    <property type="entry name" value="GGDEF_dom"/>
</dbReference>
<evidence type="ECO:0000259" key="2">
    <source>
        <dbReference type="PROSITE" id="PS50113"/>
    </source>
</evidence>
<dbReference type="OrthoDB" id="23692at2"/>
<organism evidence="4 5">
    <name type="scientific">Saccharopolyspora terrae</name>
    <dbReference type="NCBI Taxonomy" id="2530384"/>
    <lineage>
        <taxon>Bacteria</taxon>
        <taxon>Bacillati</taxon>
        <taxon>Actinomycetota</taxon>
        <taxon>Actinomycetes</taxon>
        <taxon>Pseudonocardiales</taxon>
        <taxon>Pseudonocardiaceae</taxon>
        <taxon>Saccharopolyspora</taxon>
    </lineage>
</organism>
<evidence type="ECO:0000313" key="4">
    <source>
        <dbReference type="EMBL" id="TDD01011.1"/>
    </source>
</evidence>
<dbReference type="InterPro" id="IPR035965">
    <property type="entry name" value="PAS-like_dom_sf"/>
</dbReference>
<dbReference type="CDD" id="cd01949">
    <property type="entry name" value="GGDEF"/>
    <property type="match status" value="1"/>
</dbReference>
<dbReference type="PROSITE" id="PS50113">
    <property type="entry name" value="PAC"/>
    <property type="match status" value="2"/>
</dbReference>
<accession>A0A4R4V8H7</accession>
<dbReference type="InterPro" id="IPR000014">
    <property type="entry name" value="PAS"/>
</dbReference>
<dbReference type="PANTHER" id="PTHR44757:SF2">
    <property type="entry name" value="BIOFILM ARCHITECTURE MAINTENANCE PROTEIN MBAA"/>
    <property type="match status" value="1"/>
</dbReference>
<feature type="domain" description="PAS" evidence="1">
    <location>
        <begin position="127"/>
        <end position="182"/>
    </location>
</feature>
<dbReference type="PANTHER" id="PTHR44757">
    <property type="entry name" value="DIGUANYLATE CYCLASE DGCP"/>
    <property type="match status" value="1"/>
</dbReference>
<dbReference type="Proteomes" id="UP000295674">
    <property type="component" value="Unassembled WGS sequence"/>
</dbReference>
<dbReference type="InterPro" id="IPR029787">
    <property type="entry name" value="Nucleotide_cyclase"/>
</dbReference>
<dbReference type="InterPro" id="IPR043128">
    <property type="entry name" value="Rev_trsase/Diguanyl_cyclase"/>
</dbReference>
<comment type="caution">
    <text evidence="4">The sequence shown here is derived from an EMBL/GenBank/DDBJ whole genome shotgun (WGS) entry which is preliminary data.</text>
</comment>
<dbReference type="PROSITE" id="PS50887">
    <property type="entry name" value="GGDEF"/>
    <property type="match status" value="1"/>
</dbReference>
<dbReference type="NCBIfam" id="TIGR00229">
    <property type="entry name" value="sensory_box"/>
    <property type="match status" value="2"/>
</dbReference>